<comment type="caution">
    <text evidence="5">The sequence shown here is derived from an EMBL/GenBank/DDBJ whole genome shotgun (WGS) entry which is preliminary data.</text>
</comment>
<dbReference type="PANTHER" id="PTHR10799">
    <property type="entry name" value="SNF2/RAD54 HELICASE FAMILY"/>
    <property type="match status" value="1"/>
</dbReference>
<dbReference type="AlphaFoldDB" id="A0AAD5SN24"/>
<dbReference type="Gene3D" id="3.40.50.10810">
    <property type="entry name" value="Tandem AAA-ATPase domain"/>
    <property type="match status" value="1"/>
</dbReference>
<evidence type="ECO:0000313" key="5">
    <source>
        <dbReference type="EMBL" id="KAJ3086832.1"/>
    </source>
</evidence>
<feature type="region of interest" description="Disordered" evidence="3">
    <location>
        <begin position="1"/>
        <end position="49"/>
    </location>
</feature>
<keyword evidence="6" id="KW-1185">Reference proteome</keyword>
<accession>A0AAD5SN24</accession>
<keyword evidence="1" id="KW-0547">Nucleotide-binding</keyword>
<name>A0AAD5SN24_9FUNG</name>
<organism evidence="5 6">
    <name type="scientific">Physocladia obscura</name>
    <dbReference type="NCBI Taxonomy" id="109957"/>
    <lineage>
        <taxon>Eukaryota</taxon>
        <taxon>Fungi</taxon>
        <taxon>Fungi incertae sedis</taxon>
        <taxon>Chytridiomycota</taxon>
        <taxon>Chytridiomycota incertae sedis</taxon>
        <taxon>Chytridiomycetes</taxon>
        <taxon>Chytridiales</taxon>
        <taxon>Chytriomycetaceae</taxon>
        <taxon>Physocladia</taxon>
    </lineage>
</organism>
<dbReference type="GO" id="GO:0005524">
    <property type="term" value="F:ATP binding"/>
    <property type="evidence" value="ECO:0007669"/>
    <property type="project" value="InterPro"/>
</dbReference>
<sequence>MTDFAAKPDKLNSDKTWTALSAPIPDESVEQTGKKVSNGSCSISNGDNTEPMELQADSEIVSQAILDEEAKIVEANEKAHIERLRAQNNAEFDEHIAAQRMSRLNFLITQAGTYSKWLASRLELRQNEQAARDSAAAAATTTAATATTAPAAVATTIPVDDGKKRKKGQQGGQQSSKKTKVNENKVLINTAASALASKAATVAVNPTATSSEQLAGVASNGTSATAIAPPKSRRQPALVTGCVMREYQIIGMEWLISLWEQGLNGILADEMGLGKVITINLFAI</sequence>
<dbReference type="InterPro" id="IPR027417">
    <property type="entry name" value="P-loop_NTPase"/>
</dbReference>
<feature type="region of interest" description="Disordered" evidence="3">
    <location>
        <begin position="155"/>
        <end position="183"/>
    </location>
</feature>
<evidence type="ECO:0000313" key="6">
    <source>
        <dbReference type="Proteomes" id="UP001211907"/>
    </source>
</evidence>
<evidence type="ECO:0000256" key="1">
    <source>
        <dbReference type="ARBA" id="ARBA00022741"/>
    </source>
</evidence>
<feature type="compositionally biased region" description="Basic and acidic residues" evidence="3">
    <location>
        <begin position="1"/>
        <end position="13"/>
    </location>
</feature>
<dbReference type="Proteomes" id="UP001211907">
    <property type="component" value="Unassembled WGS sequence"/>
</dbReference>
<dbReference type="EMBL" id="JADGJH010004191">
    <property type="protein sequence ID" value="KAJ3086832.1"/>
    <property type="molecule type" value="Genomic_DNA"/>
</dbReference>
<reference evidence="5" key="1">
    <citation type="submission" date="2020-05" db="EMBL/GenBank/DDBJ databases">
        <title>Phylogenomic resolution of chytrid fungi.</title>
        <authorList>
            <person name="Stajich J.E."/>
            <person name="Amses K."/>
            <person name="Simmons R."/>
            <person name="Seto K."/>
            <person name="Myers J."/>
            <person name="Bonds A."/>
            <person name="Quandt C.A."/>
            <person name="Barry K."/>
            <person name="Liu P."/>
            <person name="Grigoriev I."/>
            <person name="Longcore J.E."/>
            <person name="James T.Y."/>
        </authorList>
    </citation>
    <scope>NUCLEOTIDE SEQUENCE</scope>
    <source>
        <strain evidence="5">JEL0513</strain>
    </source>
</reference>
<dbReference type="InterPro" id="IPR000330">
    <property type="entry name" value="SNF2_N"/>
</dbReference>
<evidence type="ECO:0000259" key="4">
    <source>
        <dbReference type="Pfam" id="PF00176"/>
    </source>
</evidence>
<proteinExistence type="predicted"/>
<evidence type="ECO:0000256" key="3">
    <source>
        <dbReference type="SAM" id="MobiDB-lite"/>
    </source>
</evidence>
<gene>
    <name evidence="5" type="ORF">HK100_008562</name>
</gene>
<protein>
    <recommendedName>
        <fullName evidence="4">SNF2 N-terminal domain-containing protein</fullName>
    </recommendedName>
</protein>
<feature type="compositionally biased region" description="Polar residues" evidence="3">
    <location>
        <begin position="30"/>
        <end position="48"/>
    </location>
</feature>
<feature type="domain" description="SNF2 N-terminal" evidence="4">
    <location>
        <begin position="247"/>
        <end position="278"/>
    </location>
</feature>
<keyword evidence="2" id="KW-0067">ATP-binding</keyword>
<dbReference type="InterPro" id="IPR038718">
    <property type="entry name" value="SNF2-like_sf"/>
</dbReference>
<dbReference type="Pfam" id="PF00176">
    <property type="entry name" value="SNF2-rel_dom"/>
    <property type="match status" value="1"/>
</dbReference>
<evidence type="ECO:0000256" key="2">
    <source>
        <dbReference type="ARBA" id="ARBA00022840"/>
    </source>
</evidence>
<dbReference type="SUPFAM" id="SSF52540">
    <property type="entry name" value="P-loop containing nucleoside triphosphate hydrolases"/>
    <property type="match status" value="1"/>
</dbReference>